<gene>
    <name evidence="2" type="ORF">ANCDUO_27782</name>
</gene>
<dbReference type="InterPro" id="IPR036397">
    <property type="entry name" value="RNaseH_sf"/>
</dbReference>
<dbReference type="SUPFAM" id="SSF53098">
    <property type="entry name" value="Ribonuclease H-like"/>
    <property type="match status" value="1"/>
</dbReference>
<evidence type="ECO:0000313" key="3">
    <source>
        <dbReference type="Proteomes" id="UP000054047"/>
    </source>
</evidence>
<dbReference type="PANTHER" id="PTHR47331">
    <property type="entry name" value="PHD-TYPE DOMAIN-CONTAINING PROTEIN"/>
    <property type="match status" value="1"/>
</dbReference>
<dbReference type="InterPro" id="IPR001584">
    <property type="entry name" value="Integrase_cat-core"/>
</dbReference>
<dbReference type="GO" id="GO:0003676">
    <property type="term" value="F:nucleic acid binding"/>
    <property type="evidence" value="ECO:0007669"/>
    <property type="project" value="InterPro"/>
</dbReference>
<accession>A0A0C2F106</accession>
<proteinExistence type="predicted"/>
<dbReference type="Proteomes" id="UP000054047">
    <property type="component" value="Unassembled WGS sequence"/>
</dbReference>
<dbReference type="OrthoDB" id="8019190at2759"/>
<keyword evidence="3" id="KW-1185">Reference proteome</keyword>
<dbReference type="PANTHER" id="PTHR47331:SF2">
    <property type="match status" value="1"/>
</dbReference>
<dbReference type="EMBL" id="KN796006">
    <property type="protein sequence ID" value="KIH42235.1"/>
    <property type="molecule type" value="Genomic_DNA"/>
</dbReference>
<evidence type="ECO:0000259" key="1">
    <source>
        <dbReference type="PROSITE" id="PS50994"/>
    </source>
</evidence>
<dbReference type="InterPro" id="IPR012337">
    <property type="entry name" value="RNaseH-like_sf"/>
</dbReference>
<reference evidence="2 3" key="1">
    <citation type="submission" date="2013-12" db="EMBL/GenBank/DDBJ databases">
        <title>Draft genome of the parsitic nematode Ancylostoma duodenale.</title>
        <authorList>
            <person name="Mitreva M."/>
        </authorList>
    </citation>
    <scope>NUCLEOTIDE SEQUENCE [LARGE SCALE GENOMIC DNA]</scope>
    <source>
        <strain evidence="2 3">Zhejiang</strain>
    </source>
</reference>
<name>A0A0C2F106_9BILA</name>
<organism evidence="2 3">
    <name type="scientific">Ancylostoma duodenale</name>
    <dbReference type="NCBI Taxonomy" id="51022"/>
    <lineage>
        <taxon>Eukaryota</taxon>
        <taxon>Metazoa</taxon>
        <taxon>Ecdysozoa</taxon>
        <taxon>Nematoda</taxon>
        <taxon>Chromadorea</taxon>
        <taxon>Rhabditida</taxon>
        <taxon>Rhabditina</taxon>
        <taxon>Rhabditomorpha</taxon>
        <taxon>Strongyloidea</taxon>
        <taxon>Ancylostomatidae</taxon>
        <taxon>Ancylostomatinae</taxon>
        <taxon>Ancylostoma</taxon>
    </lineage>
</organism>
<dbReference type="AlphaFoldDB" id="A0A0C2F106"/>
<evidence type="ECO:0000313" key="2">
    <source>
        <dbReference type="EMBL" id="KIH42235.1"/>
    </source>
</evidence>
<dbReference type="Gene3D" id="3.30.420.10">
    <property type="entry name" value="Ribonuclease H-like superfamily/Ribonuclease H"/>
    <property type="match status" value="1"/>
</dbReference>
<sequence>MPSLPPERVNRSRPFQNVGLDYLGPVYYRDQLHSQAKIWICLFTCMATSAVHLELVHNNTAFEFLLALRRFIARRGTPDLIISDNATTFTSGNDALQKVIYNKDTIKRLSSQFANRRITWKFNTPLSPWKGGFYERLVGLFKSAFKKAIQLTLLSLSQLHTLVAEIEAVLNSRPLLSVSDTSSSSLVLRPKDFISPQVEL</sequence>
<feature type="domain" description="Integrase catalytic" evidence="1">
    <location>
        <begin position="10"/>
        <end position="191"/>
    </location>
</feature>
<dbReference type="GO" id="GO:0015074">
    <property type="term" value="P:DNA integration"/>
    <property type="evidence" value="ECO:0007669"/>
    <property type="project" value="InterPro"/>
</dbReference>
<protein>
    <submittedName>
        <fullName evidence="2">Integrase core domain protein</fullName>
    </submittedName>
</protein>
<dbReference type="PROSITE" id="PS50994">
    <property type="entry name" value="INTEGRASE"/>
    <property type="match status" value="1"/>
</dbReference>